<evidence type="ECO:0000256" key="2">
    <source>
        <dbReference type="SAM" id="Phobius"/>
    </source>
</evidence>
<feature type="transmembrane region" description="Helical" evidence="2">
    <location>
        <begin position="52"/>
        <end position="68"/>
    </location>
</feature>
<dbReference type="RefSeq" id="WP_069150869.1">
    <property type="nucleotide sequence ID" value="NZ_MCGH01000001.1"/>
</dbReference>
<gene>
    <name evidence="3" type="ORF">BEI61_00092</name>
</gene>
<keyword evidence="2" id="KW-0472">Membrane</keyword>
<dbReference type="AlphaFoldDB" id="A0A1E3AI89"/>
<feature type="transmembrane region" description="Helical" evidence="2">
    <location>
        <begin position="129"/>
        <end position="149"/>
    </location>
</feature>
<evidence type="ECO:0000313" key="4">
    <source>
        <dbReference type="Proteomes" id="UP000094067"/>
    </source>
</evidence>
<evidence type="ECO:0000256" key="1">
    <source>
        <dbReference type="SAM" id="MobiDB-lite"/>
    </source>
</evidence>
<evidence type="ECO:0000313" key="3">
    <source>
        <dbReference type="EMBL" id="ODM08463.1"/>
    </source>
</evidence>
<organism evidence="3 4">
    <name type="scientific">Eisenbergiella tayi</name>
    <dbReference type="NCBI Taxonomy" id="1432052"/>
    <lineage>
        <taxon>Bacteria</taxon>
        <taxon>Bacillati</taxon>
        <taxon>Bacillota</taxon>
        <taxon>Clostridia</taxon>
        <taxon>Lachnospirales</taxon>
        <taxon>Lachnospiraceae</taxon>
        <taxon>Eisenbergiella</taxon>
    </lineage>
</organism>
<feature type="transmembrane region" description="Helical" evidence="2">
    <location>
        <begin position="75"/>
        <end position="94"/>
    </location>
</feature>
<dbReference type="Proteomes" id="UP000094067">
    <property type="component" value="Unassembled WGS sequence"/>
</dbReference>
<protein>
    <submittedName>
        <fullName evidence="3">Uncharacterized protein</fullName>
    </submittedName>
</protein>
<sequence>MENKRLRYSMQILEVVMNFLVIFCLETVVFSSFSNLEGLVGETGALVKAPGILRQLLFLAVPLLFLLIREKAGHFLTFVACHAVLAAAAVFLLGDGVMQRVVFGVLAAGYLVRSFQIRISRQEVGEGQLGPVAGGIAAGGSFLLCAYLGQETACGRIVNTALIYTFFYFVYAYLEHLVQFVKFNRSSNAHIPVRKMLVQGGGLAAVFGMIAVCILGAGTNNRLVRGMMDLVKTAAYYIARAIAVCISFLLSLFSGKEGEMIEEGAAAGQMDMGLSEAAATPAWLDILIKITEYLMAALTIALICFLLYRLVLAAVKKFYEKGIVQDEEEGQATEIRESLERRRKKKEKEKPLPFLTRTPEQKIRKYFIRTVRKLGAPEDCRTARELLESVPAPEPEKEKAVGELLRLYEKARYYGNCSKEEAELAVHAAETIAGKKKSI</sequence>
<feature type="transmembrane region" description="Helical" evidence="2">
    <location>
        <begin position="234"/>
        <end position="253"/>
    </location>
</feature>
<name>A0A1E3AI89_9FIRM</name>
<keyword evidence="2" id="KW-1133">Transmembrane helix</keyword>
<feature type="transmembrane region" description="Helical" evidence="2">
    <location>
        <begin position="293"/>
        <end position="315"/>
    </location>
</feature>
<feature type="transmembrane region" description="Helical" evidence="2">
    <location>
        <begin position="161"/>
        <end position="181"/>
    </location>
</feature>
<feature type="transmembrane region" description="Helical" evidence="2">
    <location>
        <begin position="202"/>
        <end position="219"/>
    </location>
</feature>
<comment type="caution">
    <text evidence="3">The sequence shown here is derived from an EMBL/GenBank/DDBJ whole genome shotgun (WGS) entry which is preliminary data.</text>
</comment>
<dbReference type="PATRIC" id="fig|1432052.4.peg.98"/>
<feature type="transmembrane region" description="Helical" evidence="2">
    <location>
        <begin position="12"/>
        <end position="32"/>
    </location>
</feature>
<dbReference type="EMBL" id="MCGH01000001">
    <property type="protein sequence ID" value="ODM08463.1"/>
    <property type="molecule type" value="Genomic_DNA"/>
</dbReference>
<reference evidence="3 4" key="1">
    <citation type="submission" date="2016-07" db="EMBL/GenBank/DDBJ databases">
        <title>Characterization of isolates of Eisenbergiella tayi derived from blood cultures, using whole genome sequencing.</title>
        <authorList>
            <person name="Burdz T."/>
            <person name="Wiebe D."/>
            <person name="Huynh C."/>
            <person name="Bernard K."/>
        </authorList>
    </citation>
    <scope>NUCLEOTIDE SEQUENCE [LARGE SCALE GENOMIC DNA]</scope>
    <source>
        <strain evidence="3 4">NML 110608</strain>
    </source>
</reference>
<proteinExistence type="predicted"/>
<keyword evidence="2" id="KW-0812">Transmembrane</keyword>
<feature type="region of interest" description="Disordered" evidence="1">
    <location>
        <begin position="330"/>
        <end position="350"/>
    </location>
</feature>
<accession>A0A1E3AI89</accession>